<proteinExistence type="predicted"/>
<dbReference type="RefSeq" id="WP_172585994.1">
    <property type="nucleotide sequence ID" value="NZ_BLAN01000072.1"/>
</dbReference>
<comment type="caution">
    <text evidence="1">The sequence shown here is derived from an EMBL/GenBank/DDBJ whole genome shotgun (WGS) entry which is preliminary data.</text>
</comment>
<protein>
    <submittedName>
        <fullName evidence="1">Uncharacterized protein</fullName>
    </submittedName>
</protein>
<accession>A0A6F9XTD9</accession>
<dbReference type="EMBL" id="BLAN01000072">
    <property type="protein sequence ID" value="GET08467.1"/>
    <property type="molecule type" value="Genomic_DNA"/>
</dbReference>
<organism evidence="1">
    <name type="scientific">Ligilactobacillus agilis</name>
    <dbReference type="NCBI Taxonomy" id="1601"/>
    <lineage>
        <taxon>Bacteria</taxon>
        <taxon>Bacillati</taxon>
        <taxon>Bacillota</taxon>
        <taxon>Bacilli</taxon>
        <taxon>Lactobacillales</taxon>
        <taxon>Lactobacillaceae</taxon>
        <taxon>Ligilactobacillus</taxon>
    </lineage>
</organism>
<evidence type="ECO:0000313" key="1">
    <source>
        <dbReference type="EMBL" id="GET08467.1"/>
    </source>
</evidence>
<gene>
    <name evidence="1" type="ORF">SY111_10910</name>
</gene>
<dbReference type="AlphaFoldDB" id="A0A6F9XTD9"/>
<name>A0A6F9XTD9_9LACO</name>
<reference evidence="1" key="1">
    <citation type="submission" date="2019-10" db="EMBL/GenBank/DDBJ databases">
        <title>Lactobacillus agilis SY111 Whole Genome Sequencing Project.</title>
        <authorList>
            <person name="Suzuki S."/>
            <person name="Endo A."/>
            <person name="Maeno S."/>
            <person name="Shiwa Y."/>
            <person name="Matsutani M."/>
            <person name="Kajikawa A."/>
        </authorList>
    </citation>
    <scope>NUCLEOTIDE SEQUENCE</scope>
    <source>
        <strain evidence="1">SY111</strain>
    </source>
</reference>
<dbReference type="Proteomes" id="UP000494178">
    <property type="component" value="Unassembled WGS sequence"/>
</dbReference>
<sequence length="73" mass="8212">MNILDVADKLAYFSTELNSITNLMGINLSNSDISKSNELERITFLTEYTKQLASELDNLSTSITDDLKSIKHE</sequence>